<reference evidence="3" key="1">
    <citation type="submission" date="2017-09" db="EMBL/GenBank/DDBJ databases">
        <authorList>
            <person name="Varghese N."/>
            <person name="Submissions S."/>
        </authorList>
    </citation>
    <scope>NUCLEOTIDE SEQUENCE [LARGE SCALE GENOMIC DNA]</scope>
    <source>
        <strain evidence="3">CGMCC 1.12803</strain>
    </source>
</reference>
<name>A0A285ZSZ6_9SPHI</name>
<dbReference type="InterPro" id="IPR037473">
    <property type="entry name" value="Lcp-like"/>
</dbReference>
<dbReference type="PANTHER" id="PTHR37539">
    <property type="entry name" value="SECRETED PROTEIN-RELATED"/>
    <property type="match status" value="1"/>
</dbReference>
<feature type="domain" description="ER-bound oxygenase mpaB/mpaB'/Rubber oxygenase catalytic" evidence="1">
    <location>
        <begin position="140"/>
        <end position="346"/>
    </location>
</feature>
<dbReference type="OrthoDB" id="6072815at2"/>
<evidence type="ECO:0000313" key="2">
    <source>
        <dbReference type="EMBL" id="SOD12762.1"/>
    </source>
</evidence>
<keyword evidence="3" id="KW-1185">Reference proteome</keyword>
<evidence type="ECO:0000313" key="3">
    <source>
        <dbReference type="Proteomes" id="UP000219281"/>
    </source>
</evidence>
<dbReference type="AlphaFoldDB" id="A0A285ZSZ6"/>
<gene>
    <name evidence="2" type="ORF">SAMN06297358_0835</name>
</gene>
<accession>A0A285ZSZ6</accession>
<dbReference type="Proteomes" id="UP000219281">
    <property type="component" value="Unassembled WGS sequence"/>
</dbReference>
<organism evidence="2 3">
    <name type="scientific">Pedobacter xixiisoli</name>
    <dbReference type="NCBI Taxonomy" id="1476464"/>
    <lineage>
        <taxon>Bacteria</taxon>
        <taxon>Pseudomonadati</taxon>
        <taxon>Bacteroidota</taxon>
        <taxon>Sphingobacteriia</taxon>
        <taxon>Sphingobacteriales</taxon>
        <taxon>Sphingobacteriaceae</taxon>
        <taxon>Pedobacter</taxon>
    </lineage>
</organism>
<dbReference type="InterPro" id="IPR018713">
    <property type="entry name" value="MPAB/Lcp_cat_dom"/>
</dbReference>
<dbReference type="GO" id="GO:0016491">
    <property type="term" value="F:oxidoreductase activity"/>
    <property type="evidence" value="ECO:0007669"/>
    <property type="project" value="InterPro"/>
</dbReference>
<dbReference type="PANTHER" id="PTHR37539:SF1">
    <property type="entry name" value="ER-BOUND OXYGENASE MPAB_MPAB'_RUBBER OXYGENASE CATALYTIC DOMAIN-CONTAINING PROTEIN"/>
    <property type="match status" value="1"/>
</dbReference>
<protein>
    <recommendedName>
        <fullName evidence="1">ER-bound oxygenase mpaB/mpaB'/Rubber oxygenase catalytic domain-containing protein</fullName>
    </recommendedName>
</protein>
<proteinExistence type="predicted"/>
<dbReference type="Pfam" id="PF09995">
    <property type="entry name" value="MPAB_Lcp_cat"/>
    <property type="match status" value="1"/>
</dbReference>
<evidence type="ECO:0000259" key="1">
    <source>
        <dbReference type="Pfam" id="PF09995"/>
    </source>
</evidence>
<dbReference type="EMBL" id="OCMT01000001">
    <property type="protein sequence ID" value="SOD12762.1"/>
    <property type="molecule type" value="Genomic_DNA"/>
</dbReference>
<sequence length="394" mass="45470">MNNPSRYKLNTTSFKNYWEKGIGVALLKKLERKPDLKDAERFLPHLFEFDGKADELVQQLHQKMGFVKGQKLVDDYISGKNIFDKETENQLKTFFDDLDTSPSWLDLSLLKLGSEFSQRSGISGLIVLRDYCLMGGYESAAINKPLIYTGALKKGAAKRLTDTTEFWVDITGDDALLNNGIGFKAIIKTRMIHSFSRINILKLTDWDSSKLGAPLNQWDMLATNLGFSLVYLVGLRRLGFKPNENEVKGLFHFWKYIGYLLGIPLNLLPNTEEEAIELLYYWTMTQPEGDEDTIALAKALYEEPILANYPTTKFGRQMMQEFHLFYNYYLLGDYSCNLLQLRKTFTGKIAYLNVVKNKIQARNTHKEHYRKKAIVKGRAEHLEVKRIYLTYNSK</sequence>
<dbReference type="RefSeq" id="WP_097129010.1">
    <property type="nucleotide sequence ID" value="NZ_OCMT01000001.1"/>
</dbReference>